<protein>
    <recommendedName>
        <fullName evidence="3">4'-phosphopantetheinyl transferase</fullName>
    </recommendedName>
</protein>
<dbReference type="EMBL" id="BONE01000028">
    <property type="protein sequence ID" value="GIF74241.1"/>
    <property type="molecule type" value="Genomic_DNA"/>
</dbReference>
<sequence length="223" mass="24805">MAVDPAVPDRLAELVGADLIRERGWLGEQRLEIRQRDLTAAQRRAAVARLYAERDDRRRRHEVLASRSALVSAHLSRLMGATGWAGRTFRPVPDGQDRMPGRRWGTSGYAHHRGGEGRLTILLPDELGEHVRRVSYWVSLRATTHLQRLSDETTAFFPLDLLREMGALAVELYTLPADDLTATVQRRARSRPGPIVSTGDLVRAAAYRATSFIPADSDAPVPA</sequence>
<evidence type="ECO:0000313" key="2">
    <source>
        <dbReference type="Proteomes" id="UP000604117"/>
    </source>
</evidence>
<gene>
    <name evidence="1" type="ORF">Asi02nite_37590</name>
</gene>
<accession>A0ABQ4CSK1</accession>
<comment type="caution">
    <text evidence="1">The sequence shown here is derived from an EMBL/GenBank/DDBJ whole genome shotgun (WGS) entry which is preliminary data.</text>
</comment>
<proteinExistence type="predicted"/>
<evidence type="ECO:0008006" key="3">
    <source>
        <dbReference type="Google" id="ProtNLM"/>
    </source>
</evidence>
<reference evidence="1 2" key="1">
    <citation type="submission" date="2021-01" db="EMBL/GenBank/DDBJ databases">
        <title>Whole genome shotgun sequence of Asanoa siamensis NBRC 107932.</title>
        <authorList>
            <person name="Komaki H."/>
            <person name="Tamura T."/>
        </authorList>
    </citation>
    <scope>NUCLEOTIDE SEQUENCE [LARGE SCALE GENOMIC DNA]</scope>
    <source>
        <strain evidence="1 2">NBRC 107932</strain>
    </source>
</reference>
<organism evidence="1 2">
    <name type="scientific">Asanoa siamensis</name>
    <dbReference type="NCBI Taxonomy" id="926357"/>
    <lineage>
        <taxon>Bacteria</taxon>
        <taxon>Bacillati</taxon>
        <taxon>Actinomycetota</taxon>
        <taxon>Actinomycetes</taxon>
        <taxon>Micromonosporales</taxon>
        <taxon>Micromonosporaceae</taxon>
        <taxon>Asanoa</taxon>
    </lineage>
</organism>
<keyword evidence="2" id="KW-1185">Reference proteome</keyword>
<dbReference type="Proteomes" id="UP000604117">
    <property type="component" value="Unassembled WGS sequence"/>
</dbReference>
<evidence type="ECO:0000313" key="1">
    <source>
        <dbReference type="EMBL" id="GIF74241.1"/>
    </source>
</evidence>
<name>A0ABQ4CSK1_9ACTN</name>